<evidence type="ECO:0000259" key="5">
    <source>
        <dbReference type="Pfam" id="PF00535"/>
    </source>
</evidence>
<comment type="caution">
    <text evidence="6">The sequence shown here is derived from an EMBL/GenBank/DDBJ whole genome shotgun (WGS) entry which is preliminary data.</text>
</comment>
<name>A0A2S5GDR6_9BACL</name>
<dbReference type="Proteomes" id="UP000239047">
    <property type="component" value="Unassembled WGS sequence"/>
</dbReference>
<feature type="transmembrane region" description="Helical" evidence="4">
    <location>
        <begin position="328"/>
        <end position="352"/>
    </location>
</feature>
<proteinExistence type="inferred from homology"/>
<dbReference type="AlphaFoldDB" id="A0A2S5GDR6"/>
<dbReference type="RefSeq" id="WP_104056673.1">
    <property type="nucleotide sequence ID" value="NZ_PREZ01000002.1"/>
</dbReference>
<comment type="similarity">
    <text evidence="1">Belongs to the glycosyltransferase 2 family.</text>
</comment>
<dbReference type="Pfam" id="PF00535">
    <property type="entry name" value="Glycos_transf_2"/>
    <property type="match status" value="1"/>
</dbReference>
<evidence type="ECO:0000256" key="4">
    <source>
        <dbReference type="SAM" id="Phobius"/>
    </source>
</evidence>
<keyword evidence="7" id="KW-1185">Reference proteome</keyword>
<keyword evidence="4" id="KW-1133">Transmembrane helix</keyword>
<feature type="transmembrane region" description="Helical" evidence="4">
    <location>
        <begin position="273"/>
        <end position="296"/>
    </location>
</feature>
<feature type="transmembrane region" description="Helical" evidence="4">
    <location>
        <begin position="303"/>
        <end position="322"/>
    </location>
</feature>
<dbReference type="SUPFAM" id="SSF53448">
    <property type="entry name" value="Nucleotide-diphospho-sugar transferases"/>
    <property type="match status" value="1"/>
</dbReference>
<dbReference type="PANTHER" id="PTHR43630">
    <property type="entry name" value="POLY-BETA-1,6-N-ACETYL-D-GLUCOSAMINE SYNTHASE"/>
    <property type="match status" value="1"/>
</dbReference>
<evidence type="ECO:0000256" key="1">
    <source>
        <dbReference type="ARBA" id="ARBA00006739"/>
    </source>
</evidence>
<dbReference type="GO" id="GO:0016757">
    <property type="term" value="F:glycosyltransferase activity"/>
    <property type="evidence" value="ECO:0007669"/>
    <property type="project" value="UniProtKB-KW"/>
</dbReference>
<gene>
    <name evidence="6" type="ORF">C4B60_03695</name>
</gene>
<dbReference type="InterPro" id="IPR001173">
    <property type="entry name" value="Glyco_trans_2-like"/>
</dbReference>
<evidence type="ECO:0000256" key="2">
    <source>
        <dbReference type="ARBA" id="ARBA00022676"/>
    </source>
</evidence>
<accession>A0A2S5GDR6</accession>
<keyword evidence="4" id="KW-0472">Membrane</keyword>
<keyword evidence="2" id="KW-0328">Glycosyltransferase</keyword>
<reference evidence="6 7" key="1">
    <citation type="submission" date="2018-02" db="EMBL/GenBank/DDBJ databases">
        <title>Jeotgalibacillus proteolyticum sp. nov. a protease producing bacterium isolated from ocean sediments of Laizhou Bay.</title>
        <authorList>
            <person name="Li Y."/>
        </authorList>
    </citation>
    <scope>NUCLEOTIDE SEQUENCE [LARGE SCALE GENOMIC DNA]</scope>
    <source>
        <strain evidence="6 7">22-7</strain>
    </source>
</reference>
<evidence type="ECO:0000256" key="3">
    <source>
        <dbReference type="ARBA" id="ARBA00022679"/>
    </source>
</evidence>
<dbReference type="EMBL" id="PREZ01000002">
    <property type="protein sequence ID" value="PPA71182.1"/>
    <property type="molecule type" value="Genomic_DNA"/>
</dbReference>
<keyword evidence="4" id="KW-0812">Transmembrane</keyword>
<feature type="domain" description="Glycosyltransferase 2-like" evidence="5">
    <location>
        <begin position="37"/>
        <end position="208"/>
    </location>
</feature>
<dbReference type="PANTHER" id="PTHR43630:SF1">
    <property type="entry name" value="POLY-BETA-1,6-N-ACETYL-D-GLUCOSAMINE SYNTHASE"/>
    <property type="match status" value="1"/>
</dbReference>
<protein>
    <submittedName>
        <fullName evidence="6">Glycosyl transferase family 2</fullName>
    </submittedName>
</protein>
<sequence length="365" mass="41434">MIYFTILLALFVLFTFVNILTMPRLSSGNHHLTGKVSVLVPLRNEERNVKGLINCLKELTYPSIEFILLDDHSTDKTLALLHTLTKNDNRFSIKNGKELKKGWVGKVHACHQLGHYASGDYFLFLDADVRVKPAAIEQAMHVMEKFNSRLVTGFPQFPVRPFVGRLLVPLQHFFIFFHLPNLAANRTTWEAFTAAHGAFMFFEKEAYVEIGGHESVKSSLIEDIAITRKLKKHGFKATLANVTPSVTCFMYETNKEVWEGFLKNIYTGLGKSITAAIGVSLFYLLFYAGPFVLAITGFIMQQWFLMLPLLFVWLQAAIIDFATKGSRIHFLLMPLSAIALTALIWSSVVQSIRKKGYVWKGRTYQ</sequence>
<evidence type="ECO:0000313" key="6">
    <source>
        <dbReference type="EMBL" id="PPA71182.1"/>
    </source>
</evidence>
<evidence type="ECO:0000313" key="7">
    <source>
        <dbReference type="Proteomes" id="UP000239047"/>
    </source>
</evidence>
<organism evidence="6 7">
    <name type="scientific">Jeotgalibacillus proteolyticus</name>
    <dbReference type="NCBI Taxonomy" id="2082395"/>
    <lineage>
        <taxon>Bacteria</taxon>
        <taxon>Bacillati</taxon>
        <taxon>Bacillota</taxon>
        <taxon>Bacilli</taxon>
        <taxon>Bacillales</taxon>
        <taxon>Caryophanaceae</taxon>
        <taxon>Jeotgalibacillus</taxon>
    </lineage>
</organism>
<dbReference type="Gene3D" id="3.90.550.10">
    <property type="entry name" value="Spore Coat Polysaccharide Biosynthesis Protein SpsA, Chain A"/>
    <property type="match status" value="1"/>
</dbReference>
<dbReference type="InterPro" id="IPR029044">
    <property type="entry name" value="Nucleotide-diphossugar_trans"/>
</dbReference>
<keyword evidence="3 6" id="KW-0808">Transferase</keyword>
<dbReference type="OrthoDB" id="9806525at2"/>